<feature type="domain" description="Protein kinase" evidence="8">
    <location>
        <begin position="443"/>
        <end position="716"/>
    </location>
</feature>
<feature type="binding site" evidence="6">
    <location>
        <position position="480"/>
    </location>
    <ligand>
        <name>ATP</name>
        <dbReference type="ChEBI" id="CHEBI:30616"/>
    </ligand>
</feature>
<dbReference type="PANTHER" id="PTHR43671:SF92">
    <property type="entry name" value="SERINE_THREONINE-PROTEIN KINASE NEK10"/>
    <property type="match status" value="1"/>
</dbReference>
<dbReference type="Proteomes" id="UP000887566">
    <property type="component" value="Unplaced"/>
</dbReference>
<dbReference type="SMART" id="SM00220">
    <property type="entry name" value="S_TKc"/>
    <property type="match status" value="1"/>
</dbReference>
<dbReference type="InterPro" id="IPR017441">
    <property type="entry name" value="Protein_kinase_ATP_BS"/>
</dbReference>
<dbReference type="Gene3D" id="1.25.10.10">
    <property type="entry name" value="Leucine-rich Repeat Variant"/>
    <property type="match status" value="1"/>
</dbReference>
<evidence type="ECO:0000256" key="1">
    <source>
        <dbReference type="ARBA" id="ARBA00010886"/>
    </source>
</evidence>
<organism evidence="9 10">
    <name type="scientific">Plectus sambesii</name>
    <dbReference type="NCBI Taxonomy" id="2011161"/>
    <lineage>
        <taxon>Eukaryota</taxon>
        <taxon>Metazoa</taxon>
        <taxon>Ecdysozoa</taxon>
        <taxon>Nematoda</taxon>
        <taxon>Chromadorea</taxon>
        <taxon>Plectida</taxon>
        <taxon>Plectina</taxon>
        <taxon>Plectoidea</taxon>
        <taxon>Plectidae</taxon>
        <taxon>Plectus</taxon>
    </lineage>
</organism>
<dbReference type="SUPFAM" id="SSF48371">
    <property type="entry name" value="ARM repeat"/>
    <property type="match status" value="1"/>
</dbReference>
<evidence type="ECO:0000313" key="9">
    <source>
        <dbReference type="Proteomes" id="UP000887566"/>
    </source>
</evidence>
<dbReference type="AlphaFoldDB" id="A0A914VFU4"/>
<dbReference type="Gene3D" id="1.10.510.10">
    <property type="entry name" value="Transferase(Phosphotransferase) domain 1"/>
    <property type="match status" value="1"/>
</dbReference>
<accession>A0A914VFU4</accession>
<dbReference type="SMART" id="SM00185">
    <property type="entry name" value="ARM"/>
    <property type="match status" value="3"/>
</dbReference>
<feature type="compositionally biased region" description="Low complexity" evidence="7">
    <location>
        <begin position="824"/>
        <end position="839"/>
    </location>
</feature>
<dbReference type="InterPro" id="IPR011009">
    <property type="entry name" value="Kinase-like_dom_sf"/>
</dbReference>
<keyword evidence="4" id="KW-0418">Kinase</keyword>
<keyword evidence="9" id="KW-1185">Reference proteome</keyword>
<dbReference type="PROSITE" id="PS00107">
    <property type="entry name" value="PROTEIN_KINASE_ATP"/>
    <property type="match status" value="1"/>
</dbReference>
<dbReference type="InterPro" id="IPR008271">
    <property type="entry name" value="Ser/Thr_kinase_AS"/>
</dbReference>
<feature type="compositionally biased region" description="Low complexity" evidence="7">
    <location>
        <begin position="756"/>
        <end position="771"/>
    </location>
</feature>
<dbReference type="InterPro" id="IPR050660">
    <property type="entry name" value="NEK_Ser/Thr_kinase"/>
</dbReference>
<reference evidence="10" key="1">
    <citation type="submission" date="2022-11" db="UniProtKB">
        <authorList>
            <consortium name="WormBaseParasite"/>
        </authorList>
    </citation>
    <scope>IDENTIFICATION</scope>
</reference>
<dbReference type="GO" id="GO:0004674">
    <property type="term" value="F:protein serine/threonine kinase activity"/>
    <property type="evidence" value="ECO:0007669"/>
    <property type="project" value="TreeGrafter"/>
</dbReference>
<name>A0A914VFU4_9BILA</name>
<feature type="compositionally biased region" description="Polar residues" evidence="7">
    <location>
        <begin position="888"/>
        <end position="910"/>
    </location>
</feature>
<proteinExistence type="inferred from homology"/>
<dbReference type="PROSITE" id="PS50011">
    <property type="entry name" value="PROTEIN_KINASE_DOM"/>
    <property type="match status" value="1"/>
</dbReference>
<evidence type="ECO:0000256" key="3">
    <source>
        <dbReference type="ARBA" id="ARBA00022741"/>
    </source>
</evidence>
<evidence type="ECO:0000256" key="7">
    <source>
        <dbReference type="SAM" id="MobiDB-lite"/>
    </source>
</evidence>
<dbReference type="GO" id="GO:1902749">
    <property type="term" value="P:regulation of cell cycle G2/M phase transition"/>
    <property type="evidence" value="ECO:0007669"/>
    <property type="project" value="TreeGrafter"/>
</dbReference>
<evidence type="ECO:0000313" key="10">
    <source>
        <dbReference type="WBParaSite" id="PSAMB.scaffold1909size26767.g15468.t1"/>
    </source>
</evidence>
<dbReference type="InterPro" id="IPR016024">
    <property type="entry name" value="ARM-type_fold"/>
</dbReference>
<dbReference type="PROSITE" id="PS00108">
    <property type="entry name" value="PROTEIN_KINASE_ST"/>
    <property type="match status" value="1"/>
</dbReference>
<dbReference type="SUPFAM" id="SSF56112">
    <property type="entry name" value="Protein kinase-like (PK-like)"/>
    <property type="match status" value="1"/>
</dbReference>
<evidence type="ECO:0000256" key="5">
    <source>
        <dbReference type="ARBA" id="ARBA00022840"/>
    </source>
</evidence>
<evidence type="ECO:0000256" key="6">
    <source>
        <dbReference type="PROSITE-ProRule" id="PRU10141"/>
    </source>
</evidence>
<feature type="region of interest" description="Disordered" evidence="7">
    <location>
        <begin position="741"/>
        <end position="771"/>
    </location>
</feature>
<dbReference type="WBParaSite" id="PSAMB.scaffold1909size26767.g15468.t1">
    <property type="protein sequence ID" value="PSAMB.scaffold1909size26767.g15468.t1"/>
    <property type="gene ID" value="PSAMB.scaffold1909size26767.g15468"/>
</dbReference>
<keyword evidence="2" id="KW-0808">Transferase</keyword>
<dbReference type="InterPro" id="IPR011989">
    <property type="entry name" value="ARM-like"/>
</dbReference>
<keyword evidence="5 6" id="KW-0067">ATP-binding</keyword>
<feature type="region of interest" description="Disordered" evidence="7">
    <location>
        <begin position="818"/>
        <end position="910"/>
    </location>
</feature>
<dbReference type="Pfam" id="PF00069">
    <property type="entry name" value="Pkinase"/>
    <property type="match status" value="1"/>
</dbReference>
<evidence type="ECO:0000256" key="2">
    <source>
        <dbReference type="ARBA" id="ARBA00022679"/>
    </source>
</evidence>
<dbReference type="InterPro" id="IPR000719">
    <property type="entry name" value="Prot_kinase_dom"/>
</dbReference>
<dbReference type="PANTHER" id="PTHR43671">
    <property type="entry name" value="SERINE/THREONINE-PROTEIN KINASE NEK"/>
    <property type="match status" value="1"/>
</dbReference>
<sequence length="1059" mass="119093">MTADLAAVVNSLLKSLPLEIRNKTQYIEAEIAAANTIGQTLTQESEFATANWKAKDLLHVLLANRICNRTWIDSKPPRRWLISLIQLMRILFRDRSLQDQFFTWQLLPEFTHFGDWTTRAYLAYDCSADFTPIVRGFLSVAQKLCNSQDHINSLALHNFHKTMITLLPVKDMVVLQAALQVLAMMCEHSELARADVCSSNALDQALQLLKDSDLLTQKLATSLLRILCCEIEGREQIKVYDGVPVLLSLLSTRNVRLQWHVSWTLAQLAEEQETAVELGQFGAVPLILSELGNNNIPANSVDDWLTMLTGLCAVLSQLCQVDANAILIVQDNGIYVLSKLLLIQLNQPDLKDNHNYHLLQCSLFRVLRLLFSLERNRHFFKRLFPPAFFSMFIDIGHYVQELTAYDQLVVTFRSILVNDGAEVKNAVEAVNQVRAPLNFIGQYAVLEQLGAGAFGCVYRVRKNAAASATDQLHMQQYALKEIFMHQSTAEREASGTDKSFGDVISEVKIIKQQLRHPNVVRYRRVFVENDKLYIVMDLIDGASLKEHINSVKEKATNFPEDRVWNIIIQMVLALRYLHKDKRIVHRDLKPNNIMLTDNDRVVITDFGLAKERGESYLKSAAGTILYSCPEIVQNQPYGDKADIWSLGCCIYEMCALSPPFYSQNMLLLATTIVEGKYEPLNTALYSSEIVDMVGKCLMANNEQRPDIVGVAQMMTVKLMLCIDDVIRQQYNQLQKKIARQNAGGDNHFDASRSSADTNNQSLNSSLTLSDSVGSSSVSQLQLRAVSRGKIMPAQIKDRKNPIRALRVPVDVAVKPDQQSKKVKAMSAKVVPVAGGASRARSNDRRHRRTASASGLPVILPNKAQQQPRKSAWPGEQPDEPLFLPTIRRVNSSSSVETQRRNNQQRMSSAGSMVSIATEKLKPITDPILELLGVLHSVMFISQLPHEGVINHKRRVIDQFRRRLFSKESSGIQIKAELRKLSAQSRDPVMVNLGYSDYRPVLEGVDVIDLDEGGKVEHLTYEQLYACIHIVLAENDAVQMRELRPPSRLTTSGGRNSVNT</sequence>
<evidence type="ECO:0000259" key="8">
    <source>
        <dbReference type="PROSITE" id="PS50011"/>
    </source>
</evidence>
<protein>
    <submittedName>
        <fullName evidence="10">Protein kinase domain-containing protein</fullName>
    </submittedName>
</protein>
<comment type="similarity">
    <text evidence="1">Belongs to the protein kinase superfamily. NEK Ser/Thr protein kinase family. NIMA subfamily.</text>
</comment>
<keyword evidence="3 6" id="KW-0547">Nucleotide-binding</keyword>
<dbReference type="InterPro" id="IPR000225">
    <property type="entry name" value="Armadillo"/>
</dbReference>
<dbReference type="GO" id="GO:0005524">
    <property type="term" value="F:ATP binding"/>
    <property type="evidence" value="ECO:0007669"/>
    <property type="project" value="UniProtKB-UniRule"/>
</dbReference>
<evidence type="ECO:0000256" key="4">
    <source>
        <dbReference type="ARBA" id="ARBA00022777"/>
    </source>
</evidence>